<sequence length="133" mass="15431">MKTECLGRFLEGCMSFCDSFLDSMCELFRDSMCDSFCDSFSDSFCDSFSDSFCDLFSDSFCDSFSNPFLDSFRESFWYCAWIIFLSIRECGKSIACPRYPIDPPSIIVVFANLHLRLINSRVLRLSRQFSIRS</sequence>
<evidence type="ECO:0000313" key="1">
    <source>
        <dbReference type="EMBL" id="KRH92647.1"/>
    </source>
</evidence>
<organism evidence="1 2">
    <name type="scientific">Pseudoloma neurophilia</name>
    <dbReference type="NCBI Taxonomy" id="146866"/>
    <lineage>
        <taxon>Eukaryota</taxon>
        <taxon>Fungi</taxon>
        <taxon>Fungi incertae sedis</taxon>
        <taxon>Microsporidia</taxon>
        <taxon>Pseudoloma</taxon>
    </lineage>
</organism>
<dbReference type="AlphaFoldDB" id="A0A0R0M0V9"/>
<keyword evidence="2" id="KW-1185">Reference proteome</keyword>
<gene>
    <name evidence="1" type="ORF">M153_3780000722</name>
</gene>
<dbReference type="Proteomes" id="UP000051530">
    <property type="component" value="Unassembled WGS sequence"/>
</dbReference>
<dbReference type="VEuPathDB" id="MicrosporidiaDB:M153_3780000722"/>
<comment type="caution">
    <text evidence="1">The sequence shown here is derived from an EMBL/GenBank/DDBJ whole genome shotgun (WGS) entry which is preliminary data.</text>
</comment>
<evidence type="ECO:0000313" key="2">
    <source>
        <dbReference type="Proteomes" id="UP000051530"/>
    </source>
</evidence>
<reference evidence="1 2" key="1">
    <citation type="submission" date="2015-07" db="EMBL/GenBank/DDBJ databases">
        <title>The genome of Pseudoloma neurophilia, a relevant intracellular parasite of the zebrafish.</title>
        <authorList>
            <person name="Ndikumana S."/>
            <person name="Pelin A."/>
            <person name="Sanders J."/>
            <person name="Corradi N."/>
        </authorList>
    </citation>
    <scope>NUCLEOTIDE SEQUENCE [LARGE SCALE GENOMIC DNA]</scope>
    <source>
        <strain evidence="1 2">MK1</strain>
    </source>
</reference>
<proteinExistence type="predicted"/>
<name>A0A0R0M0V9_9MICR</name>
<accession>A0A0R0M0V9</accession>
<dbReference type="EMBL" id="LGUB01000774">
    <property type="protein sequence ID" value="KRH92647.1"/>
    <property type="molecule type" value="Genomic_DNA"/>
</dbReference>
<protein>
    <submittedName>
        <fullName evidence="1">Uncharacterized protein</fullName>
    </submittedName>
</protein>